<protein>
    <recommendedName>
        <fullName evidence="6">Peptidoglycan-recognition protein</fullName>
    </recommendedName>
</protein>
<keyword evidence="8" id="KW-1133">Transmembrane helix</keyword>
<keyword evidence="3" id="KW-0732">Signal</keyword>
<evidence type="ECO:0000313" key="12">
    <source>
        <dbReference type="EMBL" id="JAS90034.1"/>
    </source>
</evidence>
<feature type="disulfide bond" evidence="7">
    <location>
        <begin position="78"/>
        <end position="83"/>
    </location>
</feature>
<evidence type="ECO:0000256" key="6">
    <source>
        <dbReference type="PIRNR" id="PIRNR037945"/>
    </source>
</evidence>
<dbReference type="FunFam" id="3.40.80.10:FF:000001">
    <property type="entry name" value="Peptidoglycan recognition protein 1"/>
    <property type="match status" value="1"/>
</dbReference>
<proteinExistence type="inferred from homology"/>
<dbReference type="EMBL" id="GECU01017672">
    <property type="protein sequence ID" value="JAS90034.1"/>
    <property type="molecule type" value="Transcribed_RNA"/>
</dbReference>
<evidence type="ECO:0000256" key="4">
    <source>
        <dbReference type="ARBA" id="ARBA00022859"/>
    </source>
</evidence>
<dbReference type="GO" id="GO:0008270">
    <property type="term" value="F:zinc ion binding"/>
    <property type="evidence" value="ECO:0007669"/>
    <property type="project" value="InterPro"/>
</dbReference>
<dbReference type="EMBL" id="GECU01027028">
    <property type="protein sequence ID" value="JAS80678.1"/>
    <property type="molecule type" value="Transcribed_RNA"/>
</dbReference>
<dbReference type="SMART" id="SM00701">
    <property type="entry name" value="PGRP"/>
    <property type="match status" value="1"/>
</dbReference>
<dbReference type="InterPro" id="IPR002502">
    <property type="entry name" value="Amidase_domain"/>
</dbReference>
<dbReference type="InterPro" id="IPR036505">
    <property type="entry name" value="Amidase/PGRP_sf"/>
</dbReference>
<dbReference type="SMART" id="SM00644">
    <property type="entry name" value="Ami_2"/>
    <property type="match status" value="1"/>
</dbReference>
<dbReference type="GO" id="GO:0009253">
    <property type="term" value="P:peptidoglycan catabolic process"/>
    <property type="evidence" value="ECO:0007669"/>
    <property type="project" value="InterPro"/>
</dbReference>
<dbReference type="GO" id="GO:0008745">
    <property type="term" value="F:N-acetylmuramoyl-L-alanine amidase activity"/>
    <property type="evidence" value="ECO:0007669"/>
    <property type="project" value="InterPro"/>
</dbReference>
<dbReference type="InterPro" id="IPR017331">
    <property type="entry name" value="Peptidoglycan_recognition"/>
</dbReference>
<comment type="similarity">
    <text evidence="1 6">Belongs to the N-acetylmuramoyl-L-alanine amidase 2 family.</text>
</comment>
<dbReference type="PANTHER" id="PTHR11022:SF41">
    <property type="entry name" value="PEPTIDOGLYCAN-RECOGNITION PROTEIN LC-RELATED"/>
    <property type="match status" value="1"/>
</dbReference>
<evidence type="ECO:0000256" key="5">
    <source>
        <dbReference type="ARBA" id="ARBA00023157"/>
    </source>
</evidence>
<dbReference type="PIRSF" id="PIRSF037945">
    <property type="entry name" value="PGRPs"/>
    <property type="match status" value="1"/>
</dbReference>
<reference evidence="12" key="1">
    <citation type="submission" date="2015-11" db="EMBL/GenBank/DDBJ databases">
        <title>De novo transcriptome assembly of four potential Pierce s Disease insect vectors from Arizona vineyards.</title>
        <authorList>
            <person name="Tassone E.E."/>
        </authorList>
    </citation>
    <scope>NUCLEOTIDE SEQUENCE</scope>
</reference>
<evidence type="ECO:0000256" key="3">
    <source>
        <dbReference type="ARBA" id="ARBA00022729"/>
    </source>
</evidence>
<keyword evidence="2 6" id="KW-0399">Innate immunity</keyword>
<dbReference type="GO" id="GO:0045087">
    <property type="term" value="P:innate immune response"/>
    <property type="evidence" value="ECO:0007669"/>
    <property type="project" value="UniProtKB-KW"/>
</dbReference>
<dbReference type="Gene3D" id="3.40.80.10">
    <property type="entry name" value="Peptidoglycan recognition protein-like"/>
    <property type="match status" value="1"/>
</dbReference>
<keyword evidence="8" id="KW-0812">Transmembrane</keyword>
<dbReference type="GO" id="GO:0042834">
    <property type="term" value="F:peptidoglycan binding"/>
    <property type="evidence" value="ECO:0007669"/>
    <property type="project" value="InterPro"/>
</dbReference>
<evidence type="ECO:0000259" key="9">
    <source>
        <dbReference type="SMART" id="SM00644"/>
    </source>
</evidence>
<feature type="transmembrane region" description="Helical" evidence="8">
    <location>
        <begin position="15"/>
        <end position="38"/>
    </location>
</feature>
<evidence type="ECO:0000256" key="2">
    <source>
        <dbReference type="ARBA" id="ARBA00022588"/>
    </source>
</evidence>
<dbReference type="PANTHER" id="PTHR11022">
    <property type="entry name" value="PEPTIDOGLYCAN RECOGNITION PROTEIN"/>
    <property type="match status" value="1"/>
</dbReference>
<feature type="domain" description="N-acetylmuramoyl-L-alanine amidase" evidence="9">
    <location>
        <begin position="52"/>
        <end position="189"/>
    </location>
</feature>
<evidence type="ECO:0000256" key="7">
    <source>
        <dbReference type="PIRSR" id="PIRSR037945-1"/>
    </source>
</evidence>
<evidence type="ECO:0000313" key="11">
    <source>
        <dbReference type="EMBL" id="JAS80678.1"/>
    </source>
</evidence>
<name>A0A1B6ISX7_9HEMI</name>
<dbReference type="InterPro" id="IPR015510">
    <property type="entry name" value="PGRP"/>
</dbReference>
<dbReference type="SUPFAM" id="SSF55846">
    <property type="entry name" value="N-acetylmuramoyl-L-alanine amidase-like"/>
    <property type="match status" value="1"/>
</dbReference>
<keyword evidence="5" id="KW-1015">Disulfide bond</keyword>
<feature type="domain" description="Peptidoglycan recognition protein family" evidence="10">
    <location>
        <begin position="40"/>
        <end position="183"/>
    </location>
</feature>
<evidence type="ECO:0000256" key="8">
    <source>
        <dbReference type="SAM" id="Phobius"/>
    </source>
</evidence>
<dbReference type="Pfam" id="PF01510">
    <property type="entry name" value="Amidase_2"/>
    <property type="match status" value="1"/>
</dbReference>
<gene>
    <name evidence="11" type="ORF">g.12776</name>
    <name evidence="12" type="ORF">g.12777</name>
</gene>
<organism evidence="12">
    <name type="scientific">Homalodisca liturata</name>
    <dbReference type="NCBI Taxonomy" id="320908"/>
    <lineage>
        <taxon>Eukaryota</taxon>
        <taxon>Metazoa</taxon>
        <taxon>Ecdysozoa</taxon>
        <taxon>Arthropoda</taxon>
        <taxon>Hexapoda</taxon>
        <taxon>Insecta</taxon>
        <taxon>Pterygota</taxon>
        <taxon>Neoptera</taxon>
        <taxon>Paraneoptera</taxon>
        <taxon>Hemiptera</taxon>
        <taxon>Auchenorrhyncha</taxon>
        <taxon>Membracoidea</taxon>
        <taxon>Cicadellidae</taxon>
        <taxon>Cicadellinae</taxon>
        <taxon>Proconiini</taxon>
        <taxon>Homalodisca</taxon>
    </lineage>
</organism>
<accession>A0A1B6ISX7</accession>
<evidence type="ECO:0000259" key="10">
    <source>
        <dbReference type="SMART" id="SM00701"/>
    </source>
</evidence>
<dbReference type="InterPro" id="IPR006619">
    <property type="entry name" value="PGRP_domain_met/bac"/>
</dbReference>
<evidence type="ECO:0000256" key="1">
    <source>
        <dbReference type="ARBA" id="ARBA00007553"/>
    </source>
</evidence>
<dbReference type="AlphaFoldDB" id="A0A1B6ISX7"/>
<sequence length="207" mass="23292">MQYLASIQLVLLQNLFWWIVMTTSLAILLYFFVVTTLADITITSRSQWGATPPKVSPTHISGPVPWVIIHHSEGNTNCSGKPCKEIVRNIQHYHMYENYWADIGYNFMVAPTGEVFEGRGWGVVGAHAPRYNSKSVGICLIGSFQNQPPTEAQLAATQELIASGVNQDKIRTLYKLIGHRQVRATDCPGDKLYSIIQQWPHYTSKVE</sequence>
<dbReference type="CDD" id="cd06583">
    <property type="entry name" value="PGRP"/>
    <property type="match status" value="1"/>
</dbReference>
<keyword evidence="8" id="KW-0472">Membrane</keyword>
<keyword evidence="4 6" id="KW-0391">Immunity</keyword>